<protein>
    <recommendedName>
        <fullName evidence="5">Glutathione S-transferase</fullName>
    </recommendedName>
</protein>
<dbReference type="Gene3D" id="3.40.30.10">
    <property type="entry name" value="Glutaredoxin"/>
    <property type="match status" value="1"/>
</dbReference>
<dbReference type="SUPFAM" id="SSF47616">
    <property type="entry name" value="GST C-terminal domain-like"/>
    <property type="match status" value="1"/>
</dbReference>
<feature type="domain" description="GST N-terminal" evidence="1">
    <location>
        <begin position="138"/>
        <end position="219"/>
    </location>
</feature>
<gene>
    <name evidence="3" type="ORF">Agub_g209</name>
</gene>
<dbReference type="Pfam" id="PF13409">
    <property type="entry name" value="GST_N_2"/>
    <property type="match status" value="1"/>
</dbReference>
<evidence type="ECO:0000259" key="2">
    <source>
        <dbReference type="PROSITE" id="PS50405"/>
    </source>
</evidence>
<feature type="domain" description="GST C-terminal" evidence="2">
    <location>
        <begin position="222"/>
        <end position="352"/>
    </location>
</feature>
<name>A0AAD3DFJ2_9CHLO</name>
<dbReference type="PROSITE" id="PS50404">
    <property type="entry name" value="GST_NTER"/>
    <property type="match status" value="1"/>
</dbReference>
<dbReference type="Gene3D" id="1.20.1050.10">
    <property type="match status" value="1"/>
</dbReference>
<dbReference type="Proteomes" id="UP001054857">
    <property type="component" value="Unassembled WGS sequence"/>
</dbReference>
<evidence type="ECO:0000313" key="4">
    <source>
        <dbReference type="Proteomes" id="UP001054857"/>
    </source>
</evidence>
<dbReference type="InterPro" id="IPR004045">
    <property type="entry name" value="Glutathione_S-Trfase_N"/>
</dbReference>
<dbReference type="PANTHER" id="PTHR43968:SF14">
    <property type="entry name" value="GLUTATHIONE S-TRANSFERASE"/>
    <property type="match status" value="1"/>
</dbReference>
<dbReference type="SFLD" id="SFLDG00358">
    <property type="entry name" value="Main_(cytGST)"/>
    <property type="match status" value="1"/>
</dbReference>
<sequence length="543" mass="59896">MRCLAAQIPCKDAAQTAHYRAFVNLQTAKPWPCLRRREPTHRAHEGSRRTIRAQSILQNIMKKLGSDTRDSSRPMEAATEPLQTLSFSDNAPSWEELADIVRAQHAELGVDFWADPNEGPTHPLALERTFGSSQPVRVKLYRDHAAWCPYCHKVWLQLEEKRIPYVVQKINMRAYGDKPPEFLAKVPSGLLPVIELDGRVVTESAVIMALLEREFPDHNPLLPPEGTPARQRAEGLMRLERRLFSDWLGWLCSGGGHARARAQFEASLDLLAQELEREGGPYFLGPSLSLVDVTFAPMLERMAASLAYYKGLALRGQGRWPAIDRWFAAMESRPTYLATRSDYYTHAHDLPPQLGGCAQHPEGAALAAAIDGQDGTSWRLPLPPLGAACAPEPYSPGEEPPRDRLEAAARLVGNHEAVVRFALRGPGRPGPRPVLAPLSDPSAQPALEHWRQADAALRHVAHALLAGVEAKQASQQALQTFASTPSTPSSQEALSGEAVVAAARYLRDRVGVPRDMRFPAARQLRAHLNWLIDSITARGGSSQ</sequence>
<dbReference type="AlphaFoldDB" id="A0AAD3DFJ2"/>
<dbReference type="PROSITE" id="PS50405">
    <property type="entry name" value="GST_CTER"/>
    <property type="match status" value="1"/>
</dbReference>
<dbReference type="PANTHER" id="PTHR43968">
    <property type="match status" value="1"/>
</dbReference>
<reference evidence="3 4" key="1">
    <citation type="journal article" date="2021" name="Sci. Rep.">
        <title>Genome sequencing of the multicellular alga Astrephomene provides insights into convergent evolution of germ-soma differentiation.</title>
        <authorList>
            <person name="Yamashita S."/>
            <person name="Yamamoto K."/>
            <person name="Matsuzaki R."/>
            <person name="Suzuki S."/>
            <person name="Yamaguchi H."/>
            <person name="Hirooka S."/>
            <person name="Minakuchi Y."/>
            <person name="Miyagishima S."/>
            <person name="Kawachi M."/>
            <person name="Toyoda A."/>
            <person name="Nozaki H."/>
        </authorList>
    </citation>
    <scope>NUCLEOTIDE SEQUENCE [LARGE SCALE GENOMIC DNA]</scope>
    <source>
        <strain evidence="3 4">NIES-4017</strain>
    </source>
</reference>
<evidence type="ECO:0000313" key="3">
    <source>
        <dbReference type="EMBL" id="GFR39728.1"/>
    </source>
</evidence>
<dbReference type="InterPro" id="IPR050983">
    <property type="entry name" value="GST_Omega/HSP26"/>
</dbReference>
<evidence type="ECO:0000259" key="1">
    <source>
        <dbReference type="PROSITE" id="PS50404"/>
    </source>
</evidence>
<dbReference type="CDD" id="cd00299">
    <property type="entry name" value="GST_C_family"/>
    <property type="match status" value="1"/>
</dbReference>
<dbReference type="InterPro" id="IPR010987">
    <property type="entry name" value="Glutathione-S-Trfase_C-like"/>
</dbReference>
<organism evidence="3 4">
    <name type="scientific">Astrephomene gubernaculifera</name>
    <dbReference type="NCBI Taxonomy" id="47775"/>
    <lineage>
        <taxon>Eukaryota</taxon>
        <taxon>Viridiplantae</taxon>
        <taxon>Chlorophyta</taxon>
        <taxon>core chlorophytes</taxon>
        <taxon>Chlorophyceae</taxon>
        <taxon>CS clade</taxon>
        <taxon>Chlamydomonadales</taxon>
        <taxon>Astrephomenaceae</taxon>
        <taxon>Astrephomene</taxon>
    </lineage>
</organism>
<dbReference type="InterPro" id="IPR036282">
    <property type="entry name" value="Glutathione-S-Trfase_C_sf"/>
</dbReference>
<accession>A0AAD3DFJ2</accession>
<dbReference type="EMBL" id="BMAR01000001">
    <property type="protein sequence ID" value="GFR39728.1"/>
    <property type="molecule type" value="Genomic_DNA"/>
</dbReference>
<dbReference type="InterPro" id="IPR040079">
    <property type="entry name" value="Glutathione_S-Trfase"/>
</dbReference>
<dbReference type="SFLD" id="SFLDS00019">
    <property type="entry name" value="Glutathione_Transferase_(cytos"/>
    <property type="match status" value="1"/>
</dbReference>
<keyword evidence="4" id="KW-1185">Reference proteome</keyword>
<proteinExistence type="predicted"/>
<evidence type="ECO:0008006" key="5">
    <source>
        <dbReference type="Google" id="ProtNLM"/>
    </source>
</evidence>
<dbReference type="Pfam" id="PF13410">
    <property type="entry name" value="GST_C_2"/>
    <property type="match status" value="1"/>
</dbReference>
<dbReference type="InterPro" id="IPR036249">
    <property type="entry name" value="Thioredoxin-like_sf"/>
</dbReference>
<dbReference type="PROSITE" id="PS51354">
    <property type="entry name" value="GLUTAREDOXIN_2"/>
    <property type="match status" value="1"/>
</dbReference>
<comment type="caution">
    <text evidence="3">The sequence shown here is derived from an EMBL/GenBank/DDBJ whole genome shotgun (WGS) entry which is preliminary data.</text>
</comment>
<dbReference type="CDD" id="cd00570">
    <property type="entry name" value="GST_N_family"/>
    <property type="match status" value="1"/>
</dbReference>
<dbReference type="SUPFAM" id="SSF52833">
    <property type="entry name" value="Thioredoxin-like"/>
    <property type="match status" value="1"/>
</dbReference>
<dbReference type="GO" id="GO:0005737">
    <property type="term" value="C:cytoplasm"/>
    <property type="evidence" value="ECO:0007669"/>
    <property type="project" value="TreeGrafter"/>
</dbReference>